<dbReference type="RefSeq" id="WP_343837543.1">
    <property type="nucleotide sequence ID" value="NZ_BAAADO010000001.1"/>
</dbReference>
<name>A0ABP3KQ80_9BACI</name>
<sequence length="169" mass="19403">MGIFSKLFGKKDNKPEIEERTVLNMKVGDIVTYDLEDYEVTGKIDYRDSGYKWTAYQLLKGRDSIWLSAEMDDELEVGIYKKIQLPVTEPFPKTLEYEGTTYYLSEDGQAQVTGFGRSEPLSGRQVHYGDYIDDEEENFLSVENWGPEIEVSAGYPIKEYEIKIIAGSH</sequence>
<dbReference type="InterPro" id="IPR025235">
    <property type="entry name" value="DUF4178"/>
</dbReference>
<dbReference type="EMBL" id="BAAADO010000001">
    <property type="protein sequence ID" value="GAA0484241.1"/>
    <property type="molecule type" value="Genomic_DNA"/>
</dbReference>
<feature type="domain" description="DUF4178" evidence="1">
    <location>
        <begin position="26"/>
        <end position="158"/>
    </location>
</feature>
<dbReference type="Pfam" id="PF13785">
    <property type="entry name" value="DUF4178"/>
    <property type="match status" value="1"/>
</dbReference>
<evidence type="ECO:0000259" key="1">
    <source>
        <dbReference type="Pfam" id="PF13785"/>
    </source>
</evidence>
<keyword evidence="3" id="KW-1185">Reference proteome</keyword>
<evidence type="ECO:0000313" key="3">
    <source>
        <dbReference type="Proteomes" id="UP001500880"/>
    </source>
</evidence>
<gene>
    <name evidence="2" type="ORF">GCM10008986_06840</name>
</gene>
<protein>
    <recommendedName>
        <fullName evidence="1">DUF4178 domain-containing protein</fullName>
    </recommendedName>
</protein>
<dbReference type="Proteomes" id="UP001500880">
    <property type="component" value="Unassembled WGS sequence"/>
</dbReference>
<accession>A0ABP3KQ80</accession>
<evidence type="ECO:0000313" key="2">
    <source>
        <dbReference type="EMBL" id="GAA0484241.1"/>
    </source>
</evidence>
<reference evidence="3" key="1">
    <citation type="journal article" date="2019" name="Int. J. Syst. Evol. Microbiol.">
        <title>The Global Catalogue of Microorganisms (GCM) 10K type strain sequencing project: providing services to taxonomists for standard genome sequencing and annotation.</title>
        <authorList>
            <consortium name="The Broad Institute Genomics Platform"/>
            <consortium name="The Broad Institute Genome Sequencing Center for Infectious Disease"/>
            <person name="Wu L."/>
            <person name="Ma J."/>
        </authorList>
    </citation>
    <scope>NUCLEOTIDE SEQUENCE [LARGE SCALE GENOMIC DNA]</scope>
    <source>
        <strain evidence="3">JCM 12389</strain>
    </source>
</reference>
<proteinExistence type="predicted"/>
<organism evidence="2 3">
    <name type="scientific">Salinibacillus aidingensis</name>
    <dbReference type="NCBI Taxonomy" id="237684"/>
    <lineage>
        <taxon>Bacteria</taxon>
        <taxon>Bacillati</taxon>
        <taxon>Bacillota</taxon>
        <taxon>Bacilli</taxon>
        <taxon>Bacillales</taxon>
        <taxon>Bacillaceae</taxon>
        <taxon>Salinibacillus</taxon>
    </lineage>
</organism>
<comment type="caution">
    <text evidence="2">The sequence shown here is derived from an EMBL/GenBank/DDBJ whole genome shotgun (WGS) entry which is preliminary data.</text>
</comment>